<feature type="compositionally biased region" description="Low complexity" evidence="4">
    <location>
        <begin position="108"/>
        <end position="127"/>
    </location>
</feature>
<keyword evidence="2" id="KW-0131">Cell cycle</keyword>
<dbReference type="Pfam" id="PF16331">
    <property type="entry name" value="TolA_bind_tri"/>
    <property type="match status" value="1"/>
</dbReference>
<dbReference type="PROSITE" id="PS50005">
    <property type="entry name" value="TPR"/>
    <property type="match status" value="2"/>
</dbReference>
<comment type="subcellular location">
    <subcellularLocation>
        <location evidence="2">Periplasm</location>
    </subcellularLocation>
</comment>
<dbReference type="InterPro" id="IPR011990">
    <property type="entry name" value="TPR-like_helical_dom_sf"/>
</dbReference>
<evidence type="ECO:0000256" key="2">
    <source>
        <dbReference type="HAMAP-Rule" id="MF_02066"/>
    </source>
</evidence>
<evidence type="ECO:0000259" key="6">
    <source>
        <dbReference type="Pfam" id="PF16331"/>
    </source>
</evidence>
<dbReference type="SUPFAM" id="SSF48452">
    <property type="entry name" value="TPR-like"/>
    <property type="match status" value="1"/>
</dbReference>
<dbReference type="InterPro" id="IPR039565">
    <property type="entry name" value="BamD-like"/>
</dbReference>
<evidence type="ECO:0000259" key="5">
    <source>
        <dbReference type="Pfam" id="PF13525"/>
    </source>
</evidence>
<dbReference type="Gene3D" id="1.20.5.110">
    <property type="match status" value="1"/>
</dbReference>
<sequence length="246" mass="27184" precursor="true">MNRIAISSALLLTLAGCASNSDLEATRRQLDLVNQQATNRIAAVETKLSNDKLLEMVSQVDSLKAEVAKLRGDIEVLNYNLQTTQKRQNDLYNDLDGRLSHLEGAGKQDASQPAAARQAAAGDSQASPDYDKALNLLRARDFPNAINALGLYIQQNPQAPQAVEASYWLGVAHTALRQYDAAIDIHRRFVEQNPGHHFAPDALRNIGNCQRELGQVDQAKNTFRRLIKLYPKSDAAQKAKQQLARM</sequence>
<evidence type="ECO:0000256" key="1">
    <source>
        <dbReference type="ARBA" id="ARBA00022729"/>
    </source>
</evidence>
<organism evidence="7 8">
    <name type="scientific">Chromobacterium subtsugae</name>
    <dbReference type="NCBI Taxonomy" id="251747"/>
    <lineage>
        <taxon>Bacteria</taxon>
        <taxon>Pseudomonadati</taxon>
        <taxon>Pseudomonadota</taxon>
        <taxon>Betaproteobacteria</taxon>
        <taxon>Neisseriales</taxon>
        <taxon>Chromobacteriaceae</taxon>
        <taxon>Chromobacterium</taxon>
    </lineage>
</organism>
<dbReference type="GeneID" id="89683571"/>
<keyword evidence="3" id="KW-0802">TPR repeat</keyword>
<keyword evidence="2" id="KW-0132">Cell division</keyword>
<proteinExistence type="inferred from homology"/>
<feature type="repeat" description="TPR" evidence="3">
    <location>
        <begin position="200"/>
        <end position="233"/>
    </location>
</feature>
<evidence type="ECO:0000313" key="7">
    <source>
        <dbReference type="EMBL" id="MBW8286193.1"/>
    </source>
</evidence>
<dbReference type="InterPro" id="IPR014162">
    <property type="entry name" value="CpoB_C"/>
</dbReference>
<feature type="domain" description="Outer membrane lipoprotein BamD-like" evidence="5">
    <location>
        <begin position="130"/>
        <end position="244"/>
    </location>
</feature>
<feature type="region of interest" description="Disordered" evidence="4">
    <location>
        <begin position="105"/>
        <end position="127"/>
    </location>
</feature>
<keyword evidence="1 2" id="KW-0732">Signal</keyword>
<keyword evidence="2" id="KW-0175">Coiled coil</keyword>
<dbReference type="Pfam" id="PF13525">
    <property type="entry name" value="YfiO"/>
    <property type="match status" value="1"/>
</dbReference>
<evidence type="ECO:0000256" key="4">
    <source>
        <dbReference type="SAM" id="MobiDB-lite"/>
    </source>
</evidence>
<dbReference type="RefSeq" id="WP_043572799.1">
    <property type="nucleotide sequence ID" value="NZ_CP142381.1"/>
</dbReference>
<reference evidence="7 8" key="1">
    <citation type="submission" date="2021-05" db="EMBL/GenBank/DDBJ databases">
        <title>Draft Whole Genome Sequencing Of Biosensor Chromobacterium violaceum Strain CV026 Reveals A Regulatory RNA In Chromobacterium violaceum Phenotype Regulatory Network.</title>
        <authorList>
            <person name="Hong K.W."/>
            <person name="Chan K.G."/>
            <person name="Chang C.-Y."/>
        </authorList>
    </citation>
    <scope>NUCLEOTIDE SEQUENCE [LARGE SCALE GENOMIC DNA]</scope>
    <source>
        <strain evidence="7 8">ATCC 31532</strain>
    </source>
</reference>
<dbReference type="InterPro" id="IPR032519">
    <property type="entry name" value="YbgF_tri"/>
</dbReference>
<dbReference type="InterPro" id="IPR034706">
    <property type="entry name" value="CpoB"/>
</dbReference>
<feature type="signal peptide" evidence="2">
    <location>
        <begin position="1"/>
        <end position="20"/>
    </location>
</feature>
<comment type="function">
    <text evidence="2">Mediates coordination of peptidoglycan synthesis and outer membrane constriction during cell division.</text>
</comment>
<name>A0ABS7F7X1_9NEIS</name>
<feature type="domain" description="YbgF trimerisation" evidence="6">
    <location>
        <begin position="37"/>
        <end position="107"/>
    </location>
</feature>
<feature type="repeat" description="TPR" evidence="3">
    <location>
        <begin position="163"/>
        <end position="196"/>
    </location>
</feature>
<accession>A0ABS7F7X1</accession>
<dbReference type="Proteomes" id="UP000711178">
    <property type="component" value="Unassembled WGS sequence"/>
</dbReference>
<evidence type="ECO:0000313" key="8">
    <source>
        <dbReference type="Proteomes" id="UP000711178"/>
    </source>
</evidence>
<dbReference type="SMART" id="SM00028">
    <property type="entry name" value="TPR"/>
    <property type="match status" value="2"/>
</dbReference>
<comment type="similarity">
    <text evidence="2">Belongs to the CpoB family.</text>
</comment>
<dbReference type="HAMAP" id="MF_02066">
    <property type="entry name" value="CpoB"/>
    <property type="match status" value="1"/>
</dbReference>
<dbReference type="PROSITE" id="PS51257">
    <property type="entry name" value="PROKAR_LIPOPROTEIN"/>
    <property type="match status" value="1"/>
</dbReference>
<feature type="chain" id="PRO_5044910396" description="Cell division coordinator CpoB" evidence="2">
    <location>
        <begin position="21"/>
        <end position="246"/>
    </location>
</feature>
<feature type="coiled-coil region" evidence="2">
    <location>
        <begin position="20"/>
        <end position="80"/>
    </location>
</feature>
<dbReference type="InterPro" id="IPR019734">
    <property type="entry name" value="TPR_rpt"/>
</dbReference>
<keyword evidence="8" id="KW-1185">Reference proteome</keyword>
<comment type="caution">
    <text evidence="7">The sequence shown here is derived from an EMBL/GenBank/DDBJ whole genome shotgun (WGS) entry which is preliminary data.</text>
</comment>
<dbReference type="EMBL" id="JAHDTB010000001">
    <property type="protein sequence ID" value="MBW8286193.1"/>
    <property type="molecule type" value="Genomic_DNA"/>
</dbReference>
<gene>
    <name evidence="7" type="primary">ybgF</name>
    <name evidence="2" type="synonym">cpoB</name>
    <name evidence="7" type="ORF">KIF53_00905</name>
</gene>
<evidence type="ECO:0000256" key="3">
    <source>
        <dbReference type="PROSITE-ProRule" id="PRU00339"/>
    </source>
</evidence>
<keyword evidence="2" id="KW-0574">Periplasm</keyword>
<dbReference type="Gene3D" id="1.25.40.10">
    <property type="entry name" value="Tetratricopeptide repeat domain"/>
    <property type="match status" value="1"/>
</dbReference>
<dbReference type="NCBIfam" id="TIGR02795">
    <property type="entry name" value="tol_pal_ybgF"/>
    <property type="match status" value="1"/>
</dbReference>
<protein>
    <recommendedName>
        <fullName evidence="2">Cell division coordinator CpoB</fullName>
    </recommendedName>
</protein>